<dbReference type="PROSITE" id="PS50949">
    <property type="entry name" value="HTH_GNTR"/>
    <property type="match status" value="1"/>
</dbReference>
<dbReference type="OrthoDB" id="9781630at2"/>
<accession>A0A4R6M1W4</accession>
<dbReference type="Proteomes" id="UP000295064">
    <property type="component" value="Unassembled WGS sequence"/>
</dbReference>
<evidence type="ECO:0000256" key="3">
    <source>
        <dbReference type="ARBA" id="ARBA00023163"/>
    </source>
</evidence>
<reference evidence="5 6" key="1">
    <citation type="submission" date="2019-03" db="EMBL/GenBank/DDBJ databases">
        <title>Subsurface microbial communities from deep shales in Ohio and West Virginia, USA.</title>
        <authorList>
            <person name="Wrighton K."/>
        </authorList>
    </citation>
    <scope>NUCLEOTIDE SEQUENCE [LARGE SCALE GENOMIC DNA]</scope>
    <source>
        <strain evidence="5 6">MA284_T2</strain>
    </source>
</reference>
<keyword evidence="3" id="KW-0804">Transcription</keyword>
<dbReference type="Pfam" id="PF00392">
    <property type="entry name" value="GntR"/>
    <property type="match status" value="1"/>
</dbReference>
<dbReference type="Gene3D" id="1.10.10.10">
    <property type="entry name" value="Winged helix-like DNA-binding domain superfamily/Winged helix DNA-binding domain"/>
    <property type="match status" value="1"/>
</dbReference>
<evidence type="ECO:0000256" key="2">
    <source>
        <dbReference type="ARBA" id="ARBA00023125"/>
    </source>
</evidence>
<proteinExistence type="predicted"/>
<dbReference type="InterPro" id="IPR036390">
    <property type="entry name" value="WH_DNA-bd_sf"/>
</dbReference>
<evidence type="ECO:0000313" key="5">
    <source>
        <dbReference type="EMBL" id="TDO95173.1"/>
    </source>
</evidence>
<sequence length="200" mass="23912">MKKNNKKTINKKSLTEQIYSILKEQILNKEIEFGEKINTRKIADKYEVSLMPVRDALRRLANEGIVEKRPRVGFFAKDFSKKEIKEIKELRRMYELYCLGNYFQNIDKEKVAKLREEFVKSDQKYFDKIDIKLHKAIVNASENNYLIKRYNHLVKNFISLFSFTTYKRFEDSKKEHIQLIDAILDDNLKKAKEIILKHLG</sequence>
<feature type="domain" description="HTH gntR-type" evidence="4">
    <location>
        <begin position="12"/>
        <end position="79"/>
    </location>
</feature>
<name>A0A4R6M1W4_9FIRM</name>
<dbReference type="Gene3D" id="1.20.120.530">
    <property type="entry name" value="GntR ligand-binding domain-like"/>
    <property type="match status" value="1"/>
</dbReference>
<evidence type="ECO:0000256" key="1">
    <source>
        <dbReference type="ARBA" id="ARBA00023015"/>
    </source>
</evidence>
<dbReference type="SMART" id="SM00345">
    <property type="entry name" value="HTH_GNTR"/>
    <property type="match status" value="1"/>
</dbReference>
<dbReference type="GO" id="GO:0003700">
    <property type="term" value="F:DNA-binding transcription factor activity"/>
    <property type="evidence" value="ECO:0007669"/>
    <property type="project" value="InterPro"/>
</dbReference>
<evidence type="ECO:0000313" key="6">
    <source>
        <dbReference type="Proteomes" id="UP000295064"/>
    </source>
</evidence>
<dbReference type="InterPro" id="IPR011711">
    <property type="entry name" value="GntR_C"/>
</dbReference>
<dbReference type="EMBL" id="SNWX01000001">
    <property type="protein sequence ID" value="TDO95173.1"/>
    <property type="molecule type" value="Genomic_DNA"/>
</dbReference>
<dbReference type="AlphaFoldDB" id="A0A4R6M1W4"/>
<dbReference type="InterPro" id="IPR036388">
    <property type="entry name" value="WH-like_DNA-bd_sf"/>
</dbReference>
<dbReference type="GO" id="GO:0003677">
    <property type="term" value="F:DNA binding"/>
    <property type="evidence" value="ECO:0007669"/>
    <property type="project" value="UniProtKB-KW"/>
</dbReference>
<dbReference type="InterPro" id="IPR000524">
    <property type="entry name" value="Tscrpt_reg_HTH_GntR"/>
</dbReference>
<gene>
    <name evidence="5" type="ORF">DFR79_101172</name>
</gene>
<dbReference type="PANTHER" id="PTHR43537">
    <property type="entry name" value="TRANSCRIPTIONAL REGULATOR, GNTR FAMILY"/>
    <property type="match status" value="1"/>
</dbReference>
<keyword evidence="1" id="KW-0805">Transcription regulation</keyword>
<dbReference type="Pfam" id="PF07729">
    <property type="entry name" value="FCD"/>
    <property type="match status" value="1"/>
</dbReference>
<evidence type="ECO:0000259" key="4">
    <source>
        <dbReference type="PROSITE" id="PS50949"/>
    </source>
</evidence>
<dbReference type="PANTHER" id="PTHR43537:SF24">
    <property type="entry name" value="GLUCONATE OPERON TRANSCRIPTIONAL REPRESSOR"/>
    <property type="match status" value="1"/>
</dbReference>
<dbReference type="RefSeq" id="WP_133513608.1">
    <property type="nucleotide sequence ID" value="NZ_SNWX01000001.1"/>
</dbReference>
<dbReference type="SUPFAM" id="SSF46785">
    <property type="entry name" value="Winged helix' DNA-binding domain"/>
    <property type="match status" value="1"/>
</dbReference>
<organism evidence="5 6">
    <name type="scientific">Halanaerobium saccharolyticum</name>
    <dbReference type="NCBI Taxonomy" id="43595"/>
    <lineage>
        <taxon>Bacteria</taxon>
        <taxon>Bacillati</taxon>
        <taxon>Bacillota</taxon>
        <taxon>Clostridia</taxon>
        <taxon>Halanaerobiales</taxon>
        <taxon>Halanaerobiaceae</taxon>
        <taxon>Halanaerobium</taxon>
    </lineage>
</organism>
<dbReference type="InterPro" id="IPR008920">
    <property type="entry name" value="TF_FadR/GntR_C"/>
</dbReference>
<dbReference type="CDD" id="cd07377">
    <property type="entry name" value="WHTH_GntR"/>
    <property type="match status" value="1"/>
</dbReference>
<protein>
    <submittedName>
        <fullName evidence="5">GntR family transcriptional regulator</fullName>
    </submittedName>
</protein>
<comment type="caution">
    <text evidence="5">The sequence shown here is derived from an EMBL/GenBank/DDBJ whole genome shotgun (WGS) entry which is preliminary data.</text>
</comment>
<keyword evidence="2" id="KW-0238">DNA-binding</keyword>
<dbReference type="SUPFAM" id="SSF48008">
    <property type="entry name" value="GntR ligand-binding domain-like"/>
    <property type="match status" value="1"/>
</dbReference>